<dbReference type="EMBL" id="CP023173">
    <property type="protein sequence ID" value="ASZ09074.1"/>
    <property type="molecule type" value="Genomic_DNA"/>
</dbReference>
<accession>A0A249SN16</accession>
<organism evidence="1 2">
    <name type="scientific">Mesoplasma chauliocola</name>
    <dbReference type="NCBI Taxonomy" id="216427"/>
    <lineage>
        <taxon>Bacteria</taxon>
        <taxon>Bacillati</taxon>
        <taxon>Mycoplasmatota</taxon>
        <taxon>Mollicutes</taxon>
        <taxon>Entomoplasmatales</taxon>
        <taxon>Entomoplasmataceae</taxon>
        <taxon>Mesoplasma</taxon>
    </lineage>
</organism>
<name>A0A249SN16_9MOLU</name>
<sequence>MVKTLDQKNLIKTTSTEYKNLMQILMTNNINILDLVKQEDSEFNSIINKISEGAKSNFLISQILKRCRIIILQEMNGQNLLSYLLYKIRNEVIKAQLSSNIQNLNALKTNNGALPFENLPLFMNPKSYNSELSNLIHAINDFNDRKDELFARKIKNETITNKKIFNDINNLVDIEKINIYINNFNKKLDYPTYKESELFIYKEKYVYMHIFLETTLQIMDELNKKSLEIPIDYNAFIIDSLNNNSSTLNIENESKRKILEMLFKNSRIALIYGPAGTGKTFLANVVSNIFDNFEKIYLSTSNSAIQNLKKKMQARTKHYLVQYLVIFVTKKW</sequence>
<dbReference type="Proteomes" id="UP000232229">
    <property type="component" value="Chromosome"/>
</dbReference>
<proteinExistence type="predicted"/>
<dbReference type="Gene3D" id="3.40.50.300">
    <property type="entry name" value="P-loop containing nucleotide triphosphate hydrolases"/>
    <property type="match status" value="1"/>
</dbReference>
<gene>
    <name evidence="1" type="ORF">CK556_01725</name>
</gene>
<dbReference type="AlphaFoldDB" id="A0A249SN16"/>
<evidence type="ECO:0000313" key="2">
    <source>
        <dbReference type="Proteomes" id="UP000232229"/>
    </source>
</evidence>
<dbReference type="RefSeq" id="WP_027875659.1">
    <property type="nucleotide sequence ID" value="NZ_CP023173.1"/>
</dbReference>
<keyword evidence="2" id="KW-1185">Reference proteome</keyword>
<reference evidence="1 2" key="1">
    <citation type="submission" date="2017-08" db="EMBL/GenBank/DDBJ databases">
        <title>Complete Genome Sequence of Mesoplasma chauliocola.</title>
        <authorList>
            <person name="Knight T.F.Jr."/>
            <person name="Citino T."/>
        </authorList>
    </citation>
    <scope>NUCLEOTIDE SEQUENCE [LARGE SCALE GENOMIC DNA]</scope>
    <source>
        <strain evidence="1 2">CHPA-2</strain>
    </source>
</reference>
<protein>
    <submittedName>
        <fullName evidence="1">Uncharacterized protein</fullName>
    </submittedName>
</protein>
<dbReference type="SUPFAM" id="SSF52540">
    <property type="entry name" value="P-loop containing nucleoside triphosphate hydrolases"/>
    <property type="match status" value="1"/>
</dbReference>
<dbReference type="InterPro" id="IPR027417">
    <property type="entry name" value="P-loop_NTPase"/>
</dbReference>
<dbReference type="STRING" id="1336232.GCA_000518825_01436"/>
<dbReference type="KEGG" id="mchc:CK556_01725"/>
<evidence type="ECO:0000313" key="1">
    <source>
        <dbReference type="EMBL" id="ASZ09074.1"/>
    </source>
</evidence>